<proteinExistence type="predicted"/>
<organism evidence="1">
    <name type="scientific">marine metagenome</name>
    <dbReference type="NCBI Taxonomy" id="408172"/>
    <lineage>
        <taxon>unclassified sequences</taxon>
        <taxon>metagenomes</taxon>
        <taxon>ecological metagenomes</taxon>
    </lineage>
</organism>
<dbReference type="AlphaFoldDB" id="A0A382F9U0"/>
<name>A0A382F9U0_9ZZZZ</name>
<evidence type="ECO:0000313" key="1">
    <source>
        <dbReference type="EMBL" id="SVB59084.1"/>
    </source>
</evidence>
<protein>
    <submittedName>
        <fullName evidence="1">Uncharacterized protein</fullName>
    </submittedName>
</protein>
<gene>
    <name evidence="1" type="ORF">METZ01_LOCUS211938</name>
</gene>
<sequence length="111" mass="13019">MALYHNPDGKVTLRFEWEAESHYDDEDEDILDVELEDVYEADSWQEACDDAADCYDWDDEDVINFDAESELVETSRSLKGIYFLNRDDEWKEAPLEISEYYGKAEEKAMGL</sequence>
<reference evidence="1" key="1">
    <citation type="submission" date="2018-05" db="EMBL/GenBank/DDBJ databases">
        <authorList>
            <person name="Lanie J.A."/>
            <person name="Ng W.-L."/>
            <person name="Kazmierczak K.M."/>
            <person name="Andrzejewski T.M."/>
            <person name="Davidsen T.M."/>
            <person name="Wayne K.J."/>
            <person name="Tettelin H."/>
            <person name="Glass J.I."/>
            <person name="Rusch D."/>
            <person name="Podicherti R."/>
            <person name="Tsui H.-C.T."/>
            <person name="Winkler M.E."/>
        </authorList>
    </citation>
    <scope>NUCLEOTIDE SEQUENCE</scope>
</reference>
<accession>A0A382F9U0</accession>
<dbReference type="EMBL" id="UINC01048494">
    <property type="protein sequence ID" value="SVB59084.1"/>
    <property type="molecule type" value="Genomic_DNA"/>
</dbReference>